<name>A0A9P6QB01_9FUNG</name>
<dbReference type="AlphaFoldDB" id="A0A9P6QB01"/>
<comment type="caution">
    <text evidence="2">The sequence shown here is derived from an EMBL/GenBank/DDBJ whole genome shotgun (WGS) entry which is preliminary data.</text>
</comment>
<dbReference type="EMBL" id="JAAAJA010000064">
    <property type="protein sequence ID" value="KAG0263820.1"/>
    <property type="molecule type" value="Genomic_DNA"/>
</dbReference>
<protein>
    <submittedName>
        <fullName evidence="2">Uncharacterized protein</fullName>
    </submittedName>
</protein>
<keyword evidence="3" id="KW-1185">Reference proteome</keyword>
<dbReference type="OrthoDB" id="3204049at2759"/>
<evidence type="ECO:0000313" key="3">
    <source>
        <dbReference type="Proteomes" id="UP000726737"/>
    </source>
</evidence>
<feature type="region of interest" description="Disordered" evidence="1">
    <location>
        <begin position="65"/>
        <end position="110"/>
    </location>
</feature>
<gene>
    <name evidence="2" type="ORF">BG011_008020</name>
</gene>
<feature type="compositionally biased region" description="Basic and acidic residues" evidence="1">
    <location>
        <begin position="84"/>
        <end position="110"/>
    </location>
</feature>
<proteinExistence type="predicted"/>
<organism evidence="2 3">
    <name type="scientific">Mortierella polycephala</name>
    <dbReference type="NCBI Taxonomy" id="41804"/>
    <lineage>
        <taxon>Eukaryota</taxon>
        <taxon>Fungi</taxon>
        <taxon>Fungi incertae sedis</taxon>
        <taxon>Mucoromycota</taxon>
        <taxon>Mortierellomycotina</taxon>
        <taxon>Mortierellomycetes</taxon>
        <taxon>Mortierellales</taxon>
        <taxon>Mortierellaceae</taxon>
        <taxon>Mortierella</taxon>
    </lineage>
</organism>
<sequence length="383" mass="44349">MHQDHNVPWHALATHFSVQPTHHLPEQPLDLSPRNLPTQQKTFIYFAKCLATTIRNFAATERQKYPDTFPSEDGPNNVEPSADNSHHGEKHEREKMEKPEADQDKNEKDERDVKDLLFTKAFAQGCNDTYKTLQRDWGESVIPERACRLQHWIDQACYIPSPDPVYERDLADFLKKPRYDTGNLDLADIVKILIIQNQMEPLLRMANNPKTPLFGLYCLGWGHSFGWSRLSEYALMAYIAFNVLAESPALLQPTAPKHGPGHQSQQNEQGDCTKGQARYCDLPFYKRLVRHLTSSCDGDAQTVIHHDFLHEHGAHDPKRYGLCLRPDVFDDMHRMKEYLKICFACLYRSEMLARECGHPIEWEKEILFSMSFMNVAPTWEQEN</sequence>
<accession>A0A9P6QB01</accession>
<dbReference type="Proteomes" id="UP000726737">
    <property type="component" value="Unassembled WGS sequence"/>
</dbReference>
<reference evidence="2" key="1">
    <citation type="journal article" date="2020" name="Fungal Divers.">
        <title>Resolving the Mortierellaceae phylogeny through synthesis of multi-gene phylogenetics and phylogenomics.</title>
        <authorList>
            <person name="Vandepol N."/>
            <person name="Liber J."/>
            <person name="Desiro A."/>
            <person name="Na H."/>
            <person name="Kennedy M."/>
            <person name="Barry K."/>
            <person name="Grigoriev I.V."/>
            <person name="Miller A.N."/>
            <person name="O'Donnell K."/>
            <person name="Stajich J.E."/>
            <person name="Bonito G."/>
        </authorList>
    </citation>
    <scope>NUCLEOTIDE SEQUENCE</scope>
    <source>
        <strain evidence="2">KOD948</strain>
    </source>
</reference>
<feature type="region of interest" description="Disordered" evidence="1">
    <location>
        <begin position="252"/>
        <end position="271"/>
    </location>
</feature>
<evidence type="ECO:0000256" key="1">
    <source>
        <dbReference type="SAM" id="MobiDB-lite"/>
    </source>
</evidence>
<evidence type="ECO:0000313" key="2">
    <source>
        <dbReference type="EMBL" id="KAG0263820.1"/>
    </source>
</evidence>